<dbReference type="AlphaFoldDB" id="A0A2N8LCP6"/>
<dbReference type="RefSeq" id="WP_102777154.1">
    <property type="nucleotide sequence ID" value="NZ_CBCSGP010000012.1"/>
</dbReference>
<dbReference type="Proteomes" id="UP000235963">
    <property type="component" value="Unassembled WGS sequence"/>
</dbReference>
<dbReference type="OrthoDB" id="2199110at2"/>
<sequence>MNELTILFSDDEKKEINVFNQNLYKYDFSSYSLVPLQEISAQKVSENLLGKIIENTSKIEYVQKILSKADVQYVADYSDFVKEQLEKGNWKLGVKKSNGAMFGAIFDTSKSPQQIVGQTELKKVSAKDFGNLAELSAIQGQLSDISNQIAELNVTIDRVENGQYNDRYSGFFAGRQLVIEALALSDEQLQRDLLLSAAKTNSETIAKLMLTINTDANEFTNINKNNLKISKKIEQFLQMSLGYLNATLQLNMLAYTALGEKQALIAALQNYNAFLNQTLLSPIDNRGKTLAWKIDNAHEGADGRINQNLLAISNTIESLSESLRIDGDNHEFKKIEENRN</sequence>
<protein>
    <submittedName>
        <fullName evidence="1">Uncharacterized protein</fullName>
    </submittedName>
</protein>
<dbReference type="EMBL" id="LOCM01000015">
    <property type="protein sequence ID" value="PND47930.1"/>
    <property type="molecule type" value="Genomic_DNA"/>
</dbReference>
<proteinExistence type="predicted"/>
<keyword evidence="2" id="KW-1185">Reference proteome</keyword>
<reference evidence="1 2" key="1">
    <citation type="submission" date="2015-12" db="EMBL/GenBank/DDBJ databases">
        <title>Streptococcus penaeicida sp. nov.</title>
        <authorList>
            <person name="Gomez-Gil B."/>
            <person name="Morales-Covarrubias M."/>
        </authorList>
    </citation>
    <scope>NUCLEOTIDE SEQUENCE [LARGE SCALE GENOMIC DNA]</scope>
    <source>
        <strain evidence="1 2">CAIM 1838</strain>
    </source>
</reference>
<evidence type="ECO:0000313" key="1">
    <source>
        <dbReference type="EMBL" id="PND47930.1"/>
    </source>
</evidence>
<accession>A0A2N8LCP6</accession>
<name>A0A2N8LCP6_9STRE</name>
<gene>
    <name evidence="1" type="ORF">AT575_03320</name>
</gene>
<evidence type="ECO:0000313" key="2">
    <source>
        <dbReference type="Proteomes" id="UP000235963"/>
    </source>
</evidence>
<comment type="caution">
    <text evidence="1">The sequence shown here is derived from an EMBL/GenBank/DDBJ whole genome shotgun (WGS) entry which is preliminary data.</text>
</comment>
<organism evidence="1 2">
    <name type="scientific">Streptococcus penaeicida</name>
    <dbReference type="NCBI Taxonomy" id="1765960"/>
    <lineage>
        <taxon>Bacteria</taxon>
        <taxon>Bacillati</taxon>
        <taxon>Bacillota</taxon>
        <taxon>Bacilli</taxon>
        <taxon>Lactobacillales</taxon>
        <taxon>Streptococcaceae</taxon>
        <taxon>Streptococcus</taxon>
    </lineage>
</organism>